<dbReference type="Proteomes" id="UP001519460">
    <property type="component" value="Unassembled WGS sequence"/>
</dbReference>
<evidence type="ECO:0000313" key="3">
    <source>
        <dbReference type="Proteomes" id="UP001519460"/>
    </source>
</evidence>
<reference evidence="2 3" key="1">
    <citation type="journal article" date="2023" name="Sci. Data">
        <title>Genome assembly of the Korean intertidal mud-creeper Batillaria attramentaria.</title>
        <authorList>
            <person name="Patra A.K."/>
            <person name="Ho P.T."/>
            <person name="Jun S."/>
            <person name="Lee S.J."/>
            <person name="Kim Y."/>
            <person name="Won Y.J."/>
        </authorList>
    </citation>
    <scope>NUCLEOTIDE SEQUENCE [LARGE SCALE GENOMIC DNA]</scope>
    <source>
        <strain evidence="2">Wonlab-2016</strain>
    </source>
</reference>
<dbReference type="AlphaFoldDB" id="A0ABD0LA20"/>
<organism evidence="2 3">
    <name type="scientific">Batillaria attramentaria</name>
    <dbReference type="NCBI Taxonomy" id="370345"/>
    <lineage>
        <taxon>Eukaryota</taxon>
        <taxon>Metazoa</taxon>
        <taxon>Spiralia</taxon>
        <taxon>Lophotrochozoa</taxon>
        <taxon>Mollusca</taxon>
        <taxon>Gastropoda</taxon>
        <taxon>Caenogastropoda</taxon>
        <taxon>Sorbeoconcha</taxon>
        <taxon>Cerithioidea</taxon>
        <taxon>Batillariidae</taxon>
        <taxon>Batillaria</taxon>
    </lineage>
</organism>
<protein>
    <submittedName>
        <fullName evidence="2">Uncharacterized protein</fullName>
    </submittedName>
</protein>
<sequence>MPAGNDHMTSARSEGKSPLSKPLMEGLDRPISRGRVENQRHAINRQGGGGKQCQVLILPLSTDGKINYERAASVDYDGSSKQQNEIERKETENSNTAFVCTYSLSNMAAPFPRATQKAGKYHFTSNRQLKHRRKMITLLKLDEPAAA</sequence>
<name>A0ABD0LA20_9CAEN</name>
<evidence type="ECO:0000313" key="2">
    <source>
        <dbReference type="EMBL" id="KAK7495987.1"/>
    </source>
</evidence>
<comment type="caution">
    <text evidence="2">The sequence shown here is derived from an EMBL/GenBank/DDBJ whole genome shotgun (WGS) entry which is preliminary data.</text>
</comment>
<feature type="compositionally biased region" description="Basic and acidic residues" evidence="1">
    <location>
        <begin position="26"/>
        <end position="40"/>
    </location>
</feature>
<accession>A0ABD0LA20</accession>
<keyword evidence="3" id="KW-1185">Reference proteome</keyword>
<dbReference type="EMBL" id="JACVVK020000070">
    <property type="protein sequence ID" value="KAK7495987.1"/>
    <property type="molecule type" value="Genomic_DNA"/>
</dbReference>
<evidence type="ECO:0000256" key="1">
    <source>
        <dbReference type="SAM" id="MobiDB-lite"/>
    </source>
</evidence>
<feature type="region of interest" description="Disordered" evidence="1">
    <location>
        <begin position="1"/>
        <end position="50"/>
    </location>
</feature>
<gene>
    <name evidence="2" type="ORF">BaRGS_00012688</name>
</gene>
<proteinExistence type="predicted"/>